<sequence>MIDKAKSELIMMDTQVTAKMKIYDSASEVFDTIVDPERIGNFWFSSSSERWKQGITIILKYDEYNAEAAIHVLEVVENEKIVFSWGEESQEKTTVTITLKEEDEKSTIIEVKESGFKEEDPDLVSKMLGQKEGWVYTLTCLKAYLENGISSLRASLIH</sequence>
<evidence type="ECO:0000256" key="1">
    <source>
        <dbReference type="ARBA" id="ARBA00006817"/>
    </source>
</evidence>
<dbReference type="Pfam" id="PF08327">
    <property type="entry name" value="AHSA1"/>
    <property type="match status" value="1"/>
</dbReference>
<dbReference type="EMBL" id="FMZB01000005">
    <property type="protein sequence ID" value="SDC93955.1"/>
    <property type="molecule type" value="Genomic_DNA"/>
</dbReference>
<comment type="similarity">
    <text evidence="1">Belongs to the AHA1 family.</text>
</comment>
<keyword evidence="4" id="KW-1185">Reference proteome</keyword>
<protein>
    <submittedName>
        <fullName evidence="3">Uncharacterized conserved protein YndB, AHSA1/START domain</fullName>
    </submittedName>
</protein>
<evidence type="ECO:0000313" key="4">
    <source>
        <dbReference type="Proteomes" id="UP000198666"/>
    </source>
</evidence>
<dbReference type="AlphaFoldDB" id="A0A1G6QQI6"/>
<dbReference type="Gene3D" id="3.30.530.20">
    <property type="match status" value="1"/>
</dbReference>
<dbReference type="InterPro" id="IPR023393">
    <property type="entry name" value="START-like_dom_sf"/>
</dbReference>
<gene>
    <name evidence="3" type="ORF">SAMN05421663_105159</name>
</gene>
<name>A0A1G6QQI6_9BACI</name>
<evidence type="ECO:0000313" key="3">
    <source>
        <dbReference type="EMBL" id="SDC93955.1"/>
    </source>
</evidence>
<dbReference type="InterPro" id="IPR013538">
    <property type="entry name" value="ASHA1/2-like_C"/>
</dbReference>
<dbReference type="CDD" id="cd08901">
    <property type="entry name" value="SRPBCC_CalC_Aha1-like_8"/>
    <property type="match status" value="1"/>
</dbReference>
<reference evidence="4" key="1">
    <citation type="submission" date="2016-10" db="EMBL/GenBank/DDBJ databases">
        <authorList>
            <person name="Varghese N."/>
            <person name="Submissions S."/>
        </authorList>
    </citation>
    <scope>NUCLEOTIDE SEQUENCE [LARGE SCALE GENOMIC DNA]</scope>
    <source>
        <strain evidence="4">DSM 21620</strain>
    </source>
</reference>
<accession>A0A1G6QQI6</accession>
<dbReference type="STRING" id="361279.SAMN05421663_105159"/>
<organism evidence="3 4">
    <name type="scientific">Terribacillus halophilus</name>
    <dbReference type="NCBI Taxonomy" id="361279"/>
    <lineage>
        <taxon>Bacteria</taxon>
        <taxon>Bacillati</taxon>
        <taxon>Bacillota</taxon>
        <taxon>Bacilli</taxon>
        <taxon>Bacillales</taxon>
        <taxon>Bacillaceae</taxon>
        <taxon>Terribacillus</taxon>
    </lineage>
</organism>
<proteinExistence type="inferred from homology"/>
<dbReference type="Proteomes" id="UP000198666">
    <property type="component" value="Unassembled WGS sequence"/>
</dbReference>
<evidence type="ECO:0000259" key="2">
    <source>
        <dbReference type="Pfam" id="PF08327"/>
    </source>
</evidence>
<dbReference type="SUPFAM" id="SSF55961">
    <property type="entry name" value="Bet v1-like"/>
    <property type="match status" value="1"/>
</dbReference>
<feature type="domain" description="Activator of Hsp90 ATPase homologue 1/2-like C-terminal" evidence="2">
    <location>
        <begin position="25"/>
        <end position="146"/>
    </location>
</feature>